<dbReference type="InterPro" id="IPR004256">
    <property type="entry name" value="DUF234"/>
</dbReference>
<gene>
    <name evidence="3" type="ORF">MSIBF_A1090003</name>
</gene>
<feature type="domain" description="ATPase" evidence="1">
    <location>
        <begin position="3"/>
        <end position="194"/>
    </location>
</feature>
<dbReference type="Gene3D" id="3.40.50.300">
    <property type="entry name" value="P-loop containing nucleotide triphosphate hydrolases"/>
    <property type="match status" value="1"/>
</dbReference>
<evidence type="ECO:0008006" key="4">
    <source>
        <dbReference type="Google" id="ProtNLM"/>
    </source>
</evidence>
<dbReference type="SUPFAM" id="SSF52540">
    <property type="entry name" value="P-loop containing nucleoside triphosphate hydrolases"/>
    <property type="match status" value="1"/>
</dbReference>
<reference evidence="3" key="1">
    <citation type="submission" date="2014-09" db="EMBL/GenBank/DDBJ databases">
        <authorList>
            <person name="Probst J Alexander"/>
        </authorList>
    </citation>
    <scope>NUCLEOTIDE SEQUENCE</scope>
</reference>
<dbReference type="InterPro" id="IPR011579">
    <property type="entry name" value="ATPase_dom"/>
</dbReference>
<feature type="domain" description="DUF234" evidence="2">
    <location>
        <begin position="299"/>
        <end position="403"/>
    </location>
</feature>
<dbReference type="PANTHER" id="PTHR34704">
    <property type="entry name" value="ATPASE"/>
    <property type="match status" value="1"/>
</dbReference>
<sequence>MKFINRKEELIILNDALESERFEFYVLYGRRRIGKTCLVLNAIKDKKAIYYLAVEGSNIEKFKNVASKTKPEIQYVKNDFEAIFNFLKDEIVVIDEFPNLIKENPKILSEFQRIVDVVLKDTKTKLIILGSSISMMESSVLIYSSPLFGRKTGQIKLKPMKFREIKNFSPEASAEELVEIYGFADGVPFYLDKLGYPFWKWIEMELKRTDSFLKTEIDFIMKYEFSETRTYKKILEAIAFGNTQLGEIKDYCGFKGTDITPYLKNLIETEFVHKISPLFAPVQSRKNRYYIKDNFVKFWFRFIYPNISFIEEGIFSIDEIKINYSAYLGRTFEKICFEFLIENMNLMPFKFTKIGRQYGTIPSAKKGENQYEIDWVATNEETKEILFMECKWKDLNEEEFGKILEKLKEKAKFVKWNNDYRKDDDRKDDDKKEYFGIIAKRIENKEKLINEGFIAFDLNDFKFS</sequence>
<dbReference type="Pfam" id="PF01637">
    <property type="entry name" value="ATPase_2"/>
    <property type="match status" value="1"/>
</dbReference>
<evidence type="ECO:0000313" key="3">
    <source>
        <dbReference type="EMBL" id="CEG11070.1"/>
    </source>
</evidence>
<evidence type="ECO:0000259" key="2">
    <source>
        <dbReference type="Pfam" id="PF03008"/>
    </source>
</evidence>
<evidence type="ECO:0000259" key="1">
    <source>
        <dbReference type="Pfam" id="PF01637"/>
    </source>
</evidence>
<dbReference type="InterPro" id="IPR036388">
    <property type="entry name" value="WH-like_DNA-bd_sf"/>
</dbReference>
<organism evidence="3">
    <name type="scientific">groundwater metagenome</name>
    <dbReference type="NCBI Taxonomy" id="717931"/>
    <lineage>
        <taxon>unclassified sequences</taxon>
        <taxon>metagenomes</taxon>
        <taxon>ecological metagenomes</taxon>
    </lineage>
</organism>
<dbReference type="Pfam" id="PF03008">
    <property type="entry name" value="DUF234"/>
    <property type="match status" value="1"/>
</dbReference>
<dbReference type="EMBL" id="CCXY01000012">
    <property type="protein sequence ID" value="CEG11070.1"/>
    <property type="molecule type" value="Genomic_DNA"/>
</dbReference>
<dbReference type="Gene3D" id="1.10.10.10">
    <property type="entry name" value="Winged helix-like DNA-binding domain superfamily/Winged helix DNA-binding domain"/>
    <property type="match status" value="1"/>
</dbReference>
<name>A0A098E7X6_9ZZZZ</name>
<dbReference type="GO" id="GO:0005524">
    <property type="term" value="F:ATP binding"/>
    <property type="evidence" value="ECO:0007669"/>
    <property type="project" value="InterPro"/>
</dbReference>
<protein>
    <recommendedName>
        <fullName evidence="4">ATPase</fullName>
    </recommendedName>
</protein>
<dbReference type="PANTHER" id="PTHR34704:SF1">
    <property type="entry name" value="ATPASE"/>
    <property type="match status" value="1"/>
</dbReference>
<proteinExistence type="predicted"/>
<accession>A0A098E7X6</accession>
<dbReference type="InterPro" id="IPR027417">
    <property type="entry name" value="P-loop_NTPase"/>
</dbReference>
<dbReference type="AlphaFoldDB" id="A0A098E7X6"/>
<dbReference type="SUPFAM" id="SSF46785">
    <property type="entry name" value="Winged helix' DNA-binding domain"/>
    <property type="match status" value="1"/>
</dbReference>
<dbReference type="InterPro" id="IPR036390">
    <property type="entry name" value="WH_DNA-bd_sf"/>
</dbReference>